<evidence type="ECO:0000313" key="6">
    <source>
        <dbReference type="Proteomes" id="UP000591626"/>
    </source>
</evidence>
<feature type="region of interest" description="Disordered" evidence="1">
    <location>
        <begin position="32"/>
        <end position="74"/>
    </location>
</feature>
<keyword evidence="3" id="KW-0732">Signal</keyword>
<dbReference type="Pfam" id="PF13810">
    <property type="entry name" value="DUF4185"/>
    <property type="match status" value="1"/>
</dbReference>
<evidence type="ECO:0000259" key="4">
    <source>
        <dbReference type="Pfam" id="PF13810"/>
    </source>
</evidence>
<feature type="signal peptide" evidence="3">
    <location>
        <begin position="1"/>
        <end position="31"/>
    </location>
</feature>
<feature type="compositionally biased region" description="Low complexity" evidence="1">
    <location>
        <begin position="33"/>
        <end position="53"/>
    </location>
</feature>
<keyword evidence="2" id="KW-0472">Membrane</keyword>
<organism evidence="5 6">
    <name type="scientific">Corynebacterium coyleae</name>
    <dbReference type="NCBI Taxonomy" id="53374"/>
    <lineage>
        <taxon>Bacteria</taxon>
        <taxon>Bacillati</taxon>
        <taxon>Actinomycetota</taxon>
        <taxon>Actinomycetes</taxon>
        <taxon>Mycobacteriales</taxon>
        <taxon>Corynebacteriaceae</taxon>
        <taxon>Corynebacterium</taxon>
    </lineage>
</organism>
<dbReference type="InterPro" id="IPR006311">
    <property type="entry name" value="TAT_signal"/>
</dbReference>
<evidence type="ECO:0000256" key="1">
    <source>
        <dbReference type="SAM" id="MobiDB-lite"/>
    </source>
</evidence>
<dbReference type="InterPro" id="IPR036278">
    <property type="entry name" value="Sialidase_sf"/>
</dbReference>
<feature type="domain" description="DUF4185" evidence="4">
    <location>
        <begin position="91"/>
        <end position="395"/>
    </location>
</feature>
<evidence type="ECO:0000256" key="2">
    <source>
        <dbReference type="SAM" id="Phobius"/>
    </source>
</evidence>
<dbReference type="Proteomes" id="UP000591626">
    <property type="component" value="Unassembled WGS sequence"/>
</dbReference>
<protein>
    <submittedName>
        <fullName evidence="5">DUF4185 domain-containing protein</fullName>
    </submittedName>
</protein>
<reference evidence="5 6" key="1">
    <citation type="submission" date="2020-03" db="EMBL/GenBank/DDBJ databases">
        <title>Draft genome sequences of bacterial isolates from the female urobiome.</title>
        <authorList>
            <person name="Miller-Ensminger T."/>
            <person name="Wolfe A.J."/>
            <person name="Putonti C."/>
        </authorList>
    </citation>
    <scope>NUCLEOTIDE SEQUENCE [LARGE SCALE GENOMIC DNA]</scope>
    <source>
        <strain evidence="5 6">UMB8490</strain>
    </source>
</reference>
<dbReference type="EMBL" id="JAAUVV010000007">
    <property type="protein sequence ID" value="NJJ03743.1"/>
    <property type="molecule type" value="Genomic_DNA"/>
</dbReference>
<gene>
    <name evidence="5" type="ORF">HC138_05165</name>
</gene>
<evidence type="ECO:0000256" key="3">
    <source>
        <dbReference type="SAM" id="SignalP"/>
    </source>
</evidence>
<name>A0AAP6XLY8_9CORY</name>
<comment type="caution">
    <text evidence="5">The sequence shown here is derived from an EMBL/GenBank/DDBJ whole genome shotgun (WGS) entry which is preliminary data.</text>
</comment>
<dbReference type="AlphaFoldDB" id="A0AAP6XLY8"/>
<evidence type="ECO:0000313" key="5">
    <source>
        <dbReference type="EMBL" id="NJJ03743.1"/>
    </source>
</evidence>
<dbReference type="PROSITE" id="PS51318">
    <property type="entry name" value="TAT"/>
    <property type="match status" value="1"/>
</dbReference>
<dbReference type="CDD" id="cd15482">
    <property type="entry name" value="Sialidase_non-viral"/>
    <property type="match status" value="1"/>
</dbReference>
<keyword evidence="2" id="KW-0812">Transmembrane</keyword>
<dbReference type="SUPFAM" id="SSF50939">
    <property type="entry name" value="Sialidases"/>
    <property type="match status" value="1"/>
</dbReference>
<feature type="transmembrane region" description="Helical" evidence="2">
    <location>
        <begin position="458"/>
        <end position="478"/>
    </location>
</feature>
<dbReference type="InterPro" id="IPR025442">
    <property type="entry name" value="DUF4185"/>
</dbReference>
<sequence length="500" mass="55142">MRFSSRRNALLCATTAGSLLLAGSVCAPAHAQSSLSSSSSSGSSGSSRPSSPSNESYTFPKPPEKRASDPVTMPDGTIVQVMDDVLGKYSKHVGFKDGDLGAMAPLNNSKEFAMIFGDSFRESIKGPKNEWLSPVGVVAKMNDDGFIEIVRPLNNGRRVESLVSYHHTDNLTLIPSDVINLDGTLYMQGMWNKGIGNVLYTEIWKSTDNGQTWKSISKTPTNYIPGGLGDLITWEKGPDGYVYVMSSAFTRKEKVFLSRFKPQDIADRSKWELYDYSEPDADKKWSNVAAPILSDGVKAGEMNLRYINGHWVLVMFNEEKLAIEVRISDTLEQNWDNVPVATIAKHGSWLRPQNPKNWSQPYGGYIVPGSTIDNMDIVVSQWNTGTNDRYMSTQFNVKGLDTFFGINMDEAIEDDKVLEVEEHAATDTPDMQSEENLVQSKPETLLSSEDNDALRTTGIVLGVVAALGAAGMLVFPYVKDQIPQQVVDMLPPQIRQMLGL</sequence>
<dbReference type="RefSeq" id="WP_070568623.1">
    <property type="nucleotide sequence ID" value="NZ_JAAUVV010000007.1"/>
</dbReference>
<keyword evidence="2" id="KW-1133">Transmembrane helix</keyword>
<accession>A0AAP6XLY8</accession>
<proteinExistence type="predicted"/>
<feature type="chain" id="PRO_5042966307" evidence="3">
    <location>
        <begin position="32"/>
        <end position="500"/>
    </location>
</feature>